<dbReference type="RefSeq" id="WP_252444383.1">
    <property type="nucleotide sequence ID" value="NZ_JAGSOV010000067.1"/>
</dbReference>
<sequence>MARGAPLTARPRLGVADIGAWLFTCNPREFGELDAVDGFCARPSYRVGLVRPGQPAVLWVSGPEGAAPAPGIWMVGRTTGAVRDGDGRRPRVGLALRALAEPVARAELRADPRTARMEVLRAPQMGNPSVVTPAELAAIAELVDDWP</sequence>
<evidence type="ECO:0000313" key="1">
    <source>
        <dbReference type="EMBL" id="MCO1659564.1"/>
    </source>
</evidence>
<dbReference type="Proteomes" id="UP001165283">
    <property type="component" value="Unassembled WGS sequence"/>
</dbReference>
<protein>
    <recommendedName>
        <fullName evidence="3">EVE domain-containing protein</fullName>
    </recommendedName>
</protein>
<reference evidence="1" key="1">
    <citation type="submission" date="2021-04" db="EMBL/GenBank/DDBJ databases">
        <title>Pseudonocardia sp. nov., isolated from sandy soil of mangrove forest.</title>
        <authorList>
            <person name="Zan Z."/>
            <person name="Huang R."/>
            <person name="Liu W."/>
        </authorList>
    </citation>
    <scope>NUCLEOTIDE SEQUENCE</scope>
    <source>
        <strain evidence="1">S2-4</strain>
    </source>
</reference>
<accession>A0ABT1A9R6</accession>
<dbReference type="EMBL" id="JAGSOV010000067">
    <property type="protein sequence ID" value="MCO1659564.1"/>
    <property type="molecule type" value="Genomic_DNA"/>
</dbReference>
<dbReference type="SUPFAM" id="SSF88697">
    <property type="entry name" value="PUA domain-like"/>
    <property type="match status" value="1"/>
</dbReference>
<dbReference type="InterPro" id="IPR015947">
    <property type="entry name" value="PUA-like_sf"/>
</dbReference>
<name>A0ABT1A9R6_9PSEU</name>
<organism evidence="1 2">
    <name type="scientific">Pseudonocardia humida</name>
    <dbReference type="NCBI Taxonomy" id="2800819"/>
    <lineage>
        <taxon>Bacteria</taxon>
        <taxon>Bacillati</taxon>
        <taxon>Actinomycetota</taxon>
        <taxon>Actinomycetes</taxon>
        <taxon>Pseudonocardiales</taxon>
        <taxon>Pseudonocardiaceae</taxon>
        <taxon>Pseudonocardia</taxon>
    </lineage>
</organism>
<evidence type="ECO:0008006" key="3">
    <source>
        <dbReference type="Google" id="ProtNLM"/>
    </source>
</evidence>
<evidence type="ECO:0000313" key="2">
    <source>
        <dbReference type="Proteomes" id="UP001165283"/>
    </source>
</evidence>
<gene>
    <name evidence="1" type="ORF">KDL28_31295</name>
</gene>
<proteinExistence type="predicted"/>
<comment type="caution">
    <text evidence="1">The sequence shown here is derived from an EMBL/GenBank/DDBJ whole genome shotgun (WGS) entry which is preliminary data.</text>
</comment>
<keyword evidence="2" id="KW-1185">Reference proteome</keyword>